<keyword evidence="3" id="KW-1185">Reference proteome</keyword>
<feature type="compositionally biased region" description="Low complexity" evidence="1">
    <location>
        <begin position="35"/>
        <end position="44"/>
    </location>
</feature>
<dbReference type="HOGENOM" id="CLU_950024_0_0_1"/>
<name>N1PPT4_DOTSN</name>
<organism evidence="2 3">
    <name type="scientific">Dothistroma septosporum (strain NZE10 / CBS 128990)</name>
    <name type="common">Red band needle blight fungus</name>
    <name type="synonym">Mycosphaerella pini</name>
    <dbReference type="NCBI Taxonomy" id="675120"/>
    <lineage>
        <taxon>Eukaryota</taxon>
        <taxon>Fungi</taxon>
        <taxon>Dikarya</taxon>
        <taxon>Ascomycota</taxon>
        <taxon>Pezizomycotina</taxon>
        <taxon>Dothideomycetes</taxon>
        <taxon>Dothideomycetidae</taxon>
        <taxon>Mycosphaerellales</taxon>
        <taxon>Mycosphaerellaceae</taxon>
        <taxon>Dothistroma</taxon>
    </lineage>
</organism>
<accession>N1PPT4</accession>
<proteinExistence type="predicted"/>
<reference evidence="2 3" key="2">
    <citation type="journal article" date="2012" name="PLoS Pathog.">
        <title>Diverse lifestyles and strategies of plant pathogenesis encoded in the genomes of eighteen Dothideomycetes fungi.</title>
        <authorList>
            <person name="Ohm R.A."/>
            <person name="Feau N."/>
            <person name="Henrissat B."/>
            <person name="Schoch C.L."/>
            <person name="Horwitz B.A."/>
            <person name="Barry K.W."/>
            <person name="Condon B.J."/>
            <person name="Copeland A.C."/>
            <person name="Dhillon B."/>
            <person name="Glaser F."/>
            <person name="Hesse C.N."/>
            <person name="Kosti I."/>
            <person name="LaButti K."/>
            <person name="Lindquist E.A."/>
            <person name="Lucas S."/>
            <person name="Salamov A.A."/>
            <person name="Bradshaw R.E."/>
            <person name="Ciuffetti L."/>
            <person name="Hamelin R.C."/>
            <person name="Kema G.H.J."/>
            <person name="Lawrence C."/>
            <person name="Scott J.A."/>
            <person name="Spatafora J.W."/>
            <person name="Turgeon B.G."/>
            <person name="de Wit P.J.G.M."/>
            <person name="Zhong S."/>
            <person name="Goodwin S.B."/>
            <person name="Grigoriev I.V."/>
        </authorList>
    </citation>
    <scope>NUCLEOTIDE SEQUENCE [LARGE SCALE GENOMIC DNA]</scope>
    <source>
        <strain evidence="3">NZE10 / CBS 128990</strain>
    </source>
</reference>
<evidence type="ECO:0000256" key="1">
    <source>
        <dbReference type="SAM" id="MobiDB-lite"/>
    </source>
</evidence>
<dbReference type="OrthoDB" id="3650201at2759"/>
<evidence type="ECO:0000313" key="2">
    <source>
        <dbReference type="EMBL" id="EME45441.1"/>
    </source>
</evidence>
<gene>
    <name evidence="2" type="ORF">DOTSEDRAFT_43790</name>
</gene>
<protein>
    <submittedName>
        <fullName evidence="2">Uncharacterized protein</fullName>
    </submittedName>
</protein>
<dbReference type="AlphaFoldDB" id="N1PPT4"/>
<sequence length="293" mass="33123">MGIFSQVPLTALKFPPVRLARSPTPEQMERRPSRDSTSSSLASSELLSTVPPLIAYRVQSSQVSQLHAALRHEVPKMSAPGLREIEVARFIAKSSTQNTQVLFVMRDWEGTAAPQEALMLSFGRGSRVRLYHASRPATSSATSWFSWATRIASEFDLQMINIPDTIWLSDVVWMLRAHAARAKGDMHAGDTHLINRVERLFANVVFVVRHMAWEEFNAARRLRGKVSCLTSMRQKLSEIHFPTSSHFSHQELLLCLMASVPRFEWVPALASAFLTFVPSFCPSFFFNQPRWPP</sequence>
<reference evidence="3" key="1">
    <citation type="journal article" date="2012" name="PLoS Genet.">
        <title>The genomes of the fungal plant pathogens Cladosporium fulvum and Dothistroma septosporum reveal adaptation to different hosts and lifestyles but also signatures of common ancestry.</title>
        <authorList>
            <person name="de Wit P.J.G.M."/>
            <person name="van der Burgt A."/>
            <person name="Oekmen B."/>
            <person name="Stergiopoulos I."/>
            <person name="Abd-Elsalam K.A."/>
            <person name="Aerts A.L."/>
            <person name="Bahkali A.H."/>
            <person name="Beenen H.G."/>
            <person name="Chettri P."/>
            <person name="Cox M.P."/>
            <person name="Datema E."/>
            <person name="de Vries R.P."/>
            <person name="Dhillon B."/>
            <person name="Ganley A.R."/>
            <person name="Griffiths S.A."/>
            <person name="Guo Y."/>
            <person name="Hamelin R.C."/>
            <person name="Henrissat B."/>
            <person name="Kabir M.S."/>
            <person name="Jashni M.K."/>
            <person name="Kema G."/>
            <person name="Klaubauf S."/>
            <person name="Lapidus A."/>
            <person name="Levasseur A."/>
            <person name="Lindquist E."/>
            <person name="Mehrabi R."/>
            <person name="Ohm R.A."/>
            <person name="Owen T.J."/>
            <person name="Salamov A."/>
            <person name="Schwelm A."/>
            <person name="Schijlen E."/>
            <person name="Sun H."/>
            <person name="van den Burg H.A."/>
            <person name="van Ham R.C.H.J."/>
            <person name="Zhang S."/>
            <person name="Goodwin S.B."/>
            <person name="Grigoriev I.V."/>
            <person name="Collemare J."/>
            <person name="Bradshaw R.E."/>
        </authorList>
    </citation>
    <scope>NUCLEOTIDE SEQUENCE [LARGE SCALE GENOMIC DNA]</scope>
    <source>
        <strain evidence="3">NZE10 / CBS 128990</strain>
    </source>
</reference>
<dbReference type="eggNOG" id="ENOG502TKS8">
    <property type="taxonomic scope" value="Eukaryota"/>
</dbReference>
<dbReference type="Proteomes" id="UP000016933">
    <property type="component" value="Unassembled WGS sequence"/>
</dbReference>
<evidence type="ECO:0000313" key="3">
    <source>
        <dbReference type="Proteomes" id="UP000016933"/>
    </source>
</evidence>
<feature type="region of interest" description="Disordered" evidence="1">
    <location>
        <begin position="18"/>
        <end position="44"/>
    </location>
</feature>
<dbReference type="EMBL" id="KB446538">
    <property type="protein sequence ID" value="EME45441.1"/>
    <property type="molecule type" value="Genomic_DNA"/>
</dbReference>